<proteinExistence type="predicted"/>
<evidence type="ECO:0000313" key="1">
    <source>
        <dbReference type="EMBL" id="PNT74128.1"/>
    </source>
</evidence>
<evidence type="ECO:0000313" key="3">
    <source>
        <dbReference type="Proteomes" id="UP000008810"/>
    </source>
</evidence>
<dbReference type="Gramene" id="PNT74128">
    <property type="protein sequence ID" value="PNT74128"/>
    <property type="gene ID" value="BRADI_1g08403v3"/>
</dbReference>
<dbReference type="Proteomes" id="UP000008810">
    <property type="component" value="Chromosome 1"/>
</dbReference>
<organism evidence="1">
    <name type="scientific">Brachypodium distachyon</name>
    <name type="common">Purple false brome</name>
    <name type="synonym">Trachynia distachya</name>
    <dbReference type="NCBI Taxonomy" id="15368"/>
    <lineage>
        <taxon>Eukaryota</taxon>
        <taxon>Viridiplantae</taxon>
        <taxon>Streptophyta</taxon>
        <taxon>Embryophyta</taxon>
        <taxon>Tracheophyta</taxon>
        <taxon>Spermatophyta</taxon>
        <taxon>Magnoliopsida</taxon>
        <taxon>Liliopsida</taxon>
        <taxon>Poales</taxon>
        <taxon>Poaceae</taxon>
        <taxon>BOP clade</taxon>
        <taxon>Pooideae</taxon>
        <taxon>Stipodae</taxon>
        <taxon>Brachypodieae</taxon>
        <taxon>Brachypodium</taxon>
    </lineage>
</organism>
<dbReference type="EMBL" id="CM000880">
    <property type="protein sequence ID" value="PNT74128.1"/>
    <property type="molecule type" value="Genomic_DNA"/>
</dbReference>
<sequence length="84" mass="10019">MFGGSRHGYFRTFRSYPRGICLSCFQEKKRKPKREKSWAKKRDERGKLYRFSFALLGMFPGEQCRQGGWRWADMRGTEGICKNQ</sequence>
<keyword evidence="3" id="KW-1185">Reference proteome</keyword>
<reference evidence="1 2" key="1">
    <citation type="journal article" date="2010" name="Nature">
        <title>Genome sequencing and analysis of the model grass Brachypodium distachyon.</title>
        <authorList>
            <consortium name="International Brachypodium Initiative"/>
        </authorList>
    </citation>
    <scope>NUCLEOTIDE SEQUENCE [LARGE SCALE GENOMIC DNA]</scope>
    <source>
        <strain evidence="1 2">Bd21</strain>
    </source>
</reference>
<evidence type="ECO:0000313" key="2">
    <source>
        <dbReference type="EnsemblPlants" id="PNT74128"/>
    </source>
</evidence>
<reference evidence="2" key="3">
    <citation type="submission" date="2018-08" db="UniProtKB">
        <authorList>
            <consortium name="EnsemblPlants"/>
        </authorList>
    </citation>
    <scope>IDENTIFICATION</scope>
    <source>
        <strain evidence="2">cv. Bd21</strain>
    </source>
</reference>
<name>A0A2K2DIN1_BRADI</name>
<gene>
    <name evidence="1" type="ORF">BRADI_1g08403v3</name>
</gene>
<reference evidence="1" key="2">
    <citation type="submission" date="2017-06" db="EMBL/GenBank/DDBJ databases">
        <title>WGS assembly of Brachypodium distachyon.</title>
        <authorList>
            <consortium name="The International Brachypodium Initiative"/>
            <person name="Lucas S."/>
            <person name="Harmon-Smith M."/>
            <person name="Lail K."/>
            <person name="Tice H."/>
            <person name="Grimwood J."/>
            <person name="Bruce D."/>
            <person name="Barry K."/>
            <person name="Shu S."/>
            <person name="Lindquist E."/>
            <person name="Wang M."/>
            <person name="Pitluck S."/>
            <person name="Vogel J.P."/>
            <person name="Garvin D.F."/>
            <person name="Mockler T.C."/>
            <person name="Schmutz J."/>
            <person name="Rokhsar D."/>
            <person name="Bevan M.W."/>
        </authorList>
    </citation>
    <scope>NUCLEOTIDE SEQUENCE</scope>
    <source>
        <strain evidence="1">Bd21</strain>
    </source>
</reference>
<dbReference type="EnsemblPlants" id="PNT74128">
    <property type="protein sequence ID" value="PNT74128"/>
    <property type="gene ID" value="BRADI_1g08403v3"/>
</dbReference>
<protein>
    <submittedName>
        <fullName evidence="1 2">Uncharacterized protein</fullName>
    </submittedName>
</protein>
<dbReference type="AlphaFoldDB" id="A0A2K2DIN1"/>
<dbReference type="InParanoid" id="A0A2K2DIN1"/>
<accession>A0A2K2DIN1</accession>